<reference evidence="10" key="1">
    <citation type="submission" date="2018-05" db="EMBL/GenBank/DDBJ databases">
        <title>Azospirillum thermophila sp. nov., a novel isolated from hot spring.</title>
        <authorList>
            <person name="Zhao Z."/>
        </authorList>
    </citation>
    <scope>NUCLEOTIDE SEQUENCE [LARGE SCALE GENOMIC DNA]</scope>
    <source>
        <strain evidence="10">CFH 70021</strain>
    </source>
</reference>
<feature type="transmembrane region" description="Helical" evidence="7">
    <location>
        <begin position="97"/>
        <end position="120"/>
    </location>
</feature>
<dbReference type="InterPro" id="IPR000515">
    <property type="entry name" value="MetI-like"/>
</dbReference>
<dbReference type="AlphaFoldDB" id="A0A2S2CT83"/>
<keyword evidence="2 7" id="KW-0813">Transport</keyword>
<keyword evidence="5 7" id="KW-1133">Transmembrane helix</keyword>
<evidence type="ECO:0000256" key="7">
    <source>
        <dbReference type="RuleBase" id="RU363032"/>
    </source>
</evidence>
<keyword evidence="6 7" id="KW-0472">Membrane</keyword>
<keyword evidence="4 7" id="KW-0812">Transmembrane</keyword>
<feature type="transmembrane region" description="Helical" evidence="7">
    <location>
        <begin position="238"/>
        <end position="266"/>
    </location>
</feature>
<evidence type="ECO:0000256" key="5">
    <source>
        <dbReference type="ARBA" id="ARBA00022989"/>
    </source>
</evidence>
<evidence type="ECO:0000256" key="4">
    <source>
        <dbReference type="ARBA" id="ARBA00022692"/>
    </source>
</evidence>
<evidence type="ECO:0000259" key="8">
    <source>
        <dbReference type="PROSITE" id="PS50928"/>
    </source>
</evidence>
<dbReference type="GO" id="GO:0005886">
    <property type="term" value="C:plasma membrane"/>
    <property type="evidence" value="ECO:0007669"/>
    <property type="project" value="UniProtKB-SubCell"/>
</dbReference>
<dbReference type="GO" id="GO:0071916">
    <property type="term" value="F:dipeptide transmembrane transporter activity"/>
    <property type="evidence" value="ECO:0007669"/>
    <property type="project" value="TreeGrafter"/>
</dbReference>
<sequence>MTRFLLSRLAQALVVLLLMSLAVTVLLALMPGDPVDMMLAGNPRATAADAARLRAFYGLDQPWWERYGHWLWAALHGDFGYSRSYAQPVLAVIGPRLANTLILLGLAMALSMAMALPLGIRAARKPGGWADGAINLLCFAGISVPVFWLALLMILLFAVELNWLPASGLGPIGASGWRETLPYLVLPVGTLVLSGVGGYTRYVRSAVMGELRQDYIRTARAKGVGERRVVWGHALRNAALPVVTVAALEFGALFSGALVIETMFAWPGMGKLIYDSILGNDLNVALVALLFATLTTLAGNLLADVAYAALDPRITFREPGE</sequence>
<gene>
    <name evidence="9" type="ORF">DEW08_16635</name>
</gene>
<dbReference type="SUPFAM" id="SSF161098">
    <property type="entry name" value="MetI-like"/>
    <property type="match status" value="1"/>
</dbReference>
<dbReference type="OrthoDB" id="7834831at2"/>
<evidence type="ECO:0000256" key="6">
    <source>
        <dbReference type="ARBA" id="ARBA00023136"/>
    </source>
</evidence>
<dbReference type="InterPro" id="IPR045621">
    <property type="entry name" value="BPD_transp_1_N"/>
</dbReference>
<dbReference type="PANTHER" id="PTHR43163:SF6">
    <property type="entry name" value="DIPEPTIDE TRANSPORT SYSTEM PERMEASE PROTEIN DPPB-RELATED"/>
    <property type="match status" value="1"/>
</dbReference>
<evidence type="ECO:0000256" key="1">
    <source>
        <dbReference type="ARBA" id="ARBA00004651"/>
    </source>
</evidence>
<keyword evidence="10" id="KW-1185">Reference proteome</keyword>
<protein>
    <submittedName>
        <fullName evidence="9">ABC transporter permease</fullName>
    </submittedName>
</protein>
<dbReference type="RefSeq" id="WP_109328978.1">
    <property type="nucleotide sequence ID" value="NZ_CP029353.1"/>
</dbReference>
<dbReference type="Gene3D" id="1.10.3720.10">
    <property type="entry name" value="MetI-like"/>
    <property type="match status" value="1"/>
</dbReference>
<dbReference type="InterPro" id="IPR035906">
    <property type="entry name" value="MetI-like_sf"/>
</dbReference>
<evidence type="ECO:0000313" key="9">
    <source>
        <dbReference type="EMBL" id="AWK87625.1"/>
    </source>
</evidence>
<dbReference type="Pfam" id="PF00528">
    <property type="entry name" value="BPD_transp_1"/>
    <property type="match status" value="1"/>
</dbReference>
<comment type="subcellular location">
    <subcellularLocation>
        <location evidence="1 7">Cell membrane</location>
        <topology evidence="1 7">Multi-pass membrane protein</topology>
    </subcellularLocation>
</comment>
<dbReference type="PANTHER" id="PTHR43163">
    <property type="entry name" value="DIPEPTIDE TRANSPORT SYSTEM PERMEASE PROTEIN DPPB-RELATED"/>
    <property type="match status" value="1"/>
</dbReference>
<evidence type="ECO:0000256" key="3">
    <source>
        <dbReference type="ARBA" id="ARBA00022475"/>
    </source>
</evidence>
<name>A0A2S2CT83_9PROT</name>
<proteinExistence type="inferred from homology"/>
<evidence type="ECO:0000313" key="10">
    <source>
        <dbReference type="Proteomes" id="UP000245629"/>
    </source>
</evidence>
<dbReference type="KEGG" id="azz:DEW08_16635"/>
<organism evidence="9 10">
    <name type="scientific">Azospirillum thermophilum</name>
    <dbReference type="NCBI Taxonomy" id="2202148"/>
    <lineage>
        <taxon>Bacteria</taxon>
        <taxon>Pseudomonadati</taxon>
        <taxon>Pseudomonadota</taxon>
        <taxon>Alphaproteobacteria</taxon>
        <taxon>Rhodospirillales</taxon>
        <taxon>Azospirillaceae</taxon>
        <taxon>Azospirillum</taxon>
    </lineage>
</organism>
<dbReference type="CDD" id="cd06261">
    <property type="entry name" value="TM_PBP2"/>
    <property type="match status" value="1"/>
</dbReference>
<keyword evidence="3" id="KW-1003">Cell membrane</keyword>
<comment type="similarity">
    <text evidence="7">Belongs to the binding-protein-dependent transport system permease family.</text>
</comment>
<dbReference type="EMBL" id="CP029353">
    <property type="protein sequence ID" value="AWK87625.1"/>
    <property type="molecule type" value="Genomic_DNA"/>
</dbReference>
<dbReference type="Proteomes" id="UP000245629">
    <property type="component" value="Chromosome 2"/>
</dbReference>
<feature type="domain" description="ABC transmembrane type-1" evidence="8">
    <location>
        <begin position="97"/>
        <end position="303"/>
    </location>
</feature>
<feature type="transmembrane region" description="Helical" evidence="7">
    <location>
        <begin position="132"/>
        <end position="161"/>
    </location>
</feature>
<feature type="transmembrane region" description="Helical" evidence="7">
    <location>
        <begin position="181"/>
        <end position="202"/>
    </location>
</feature>
<dbReference type="Pfam" id="PF19300">
    <property type="entry name" value="BPD_transp_1_N"/>
    <property type="match status" value="1"/>
</dbReference>
<dbReference type="PROSITE" id="PS50928">
    <property type="entry name" value="ABC_TM1"/>
    <property type="match status" value="1"/>
</dbReference>
<evidence type="ECO:0000256" key="2">
    <source>
        <dbReference type="ARBA" id="ARBA00022448"/>
    </source>
</evidence>
<accession>A0A2S2CT83</accession>
<feature type="transmembrane region" description="Helical" evidence="7">
    <location>
        <begin position="286"/>
        <end position="310"/>
    </location>
</feature>